<evidence type="ECO:0000313" key="3">
    <source>
        <dbReference type="EMBL" id="KAA0191054.1"/>
    </source>
</evidence>
<feature type="region of interest" description="Disordered" evidence="1">
    <location>
        <begin position="153"/>
        <end position="186"/>
    </location>
</feature>
<proteinExistence type="predicted"/>
<reference evidence="3" key="1">
    <citation type="submission" date="2019-05" db="EMBL/GenBank/DDBJ databases">
        <title>Annotation for the trematode Fasciolopsis buski.</title>
        <authorList>
            <person name="Choi Y.-J."/>
        </authorList>
    </citation>
    <scope>NUCLEOTIDE SEQUENCE</scope>
    <source>
        <strain evidence="3">HT</strain>
        <tissue evidence="3">Whole worm</tissue>
    </source>
</reference>
<feature type="compositionally biased region" description="Acidic residues" evidence="1">
    <location>
        <begin position="161"/>
        <end position="180"/>
    </location>
</feature>
<dbReference type="GO" id="GO:0010499">
    <property type="term" value="P:proteasomal ubiquitin-independent protein catabolic process"/>
    <property type="evidence" value="ECO:0007669"/>
    <property type="project" value="TreeGrafter"/>
</dbReference>
<dbReference type="InterPro" id="IPR032430">
    <property type="entry name" value="Blm10_mid"/>
</dbReference>
<keyword evidence="4" id="KW-1185">Reference proteome</keyword>
<dbReference type="PANTHER" id="PTHR32170">
    <property type="entry name" value="PROTEASOME ACTIVATOR COMPLEX SUBUNIT 4"/>
    <property type="match status" value="1"/>
</dbReference>
<organism evidence="3 4">
    <name type="scientific">Fasciolopsis buskii</name>
    <dbReference type="NCBI Taxonomy" id="27845"/>
    <lineage>
        <taxon>Eukaryota</taxon>
        <taxon>Metazoa</taxon>
        <taxon>Spiralia</taxon>
        <taxon>Lophotrochozoa</taxon>
        <taxon>Platyhelminthes</taxon>
        <taxon>Trematoda</taxon>
        <taxon>Digenea</taxon>
        <taxon>Plagiorchiida</taxon>
        <taxon>Echinostomata</taxon>
        <taxon>Echinostomatoidea</taxon>
        <taxon>Fasciolidae</taxon>
        <taxon>Fasciolopsis</taxon>
    </lineage>
</organism>
<dbReference type="EMBL" id="LUCM01006594">
    <property type="protein sequence ID" value="KAA0191054.1"/>
    <property type="molecule type" value="Genomic_DNA"/>
</dbReference>
<dbReference type="GO" id="GO:0005634">
    <property type="term" value="C:nucleus"/>
    <property type="evidence" value="ECO:0007669"/>
    <property type="project" value="TreeGrafter"/>
</dbReference>
<sequence length="242" mass="27129">TVEPFYHPSNPRSSTALLISFTHRLVSSLYSRLRDELLPAVELAEDLGLPPIEFNLTVDQVDEFVHLILPIALDHMLFFKYDRTLFKVARTIDLLARLRPRLVLPALLARLEEGLVRVESPLRYTRPLYALCFCVPSLSFVRFGLFQRGYRVGGTRSSDGSDPEPEDSESGPESDSESDAQSDLADQEHVGDEMTDLLDSGLNSLLIEDTVGVSKGRKVSRFLHGLKRSLCAIDIVFGRLQI</sequence>
<dbReference type="Pfam" id="PF16507">
    <property type="entry name" value="HEAT_PSME4_mid"/>
    <property type="match status" value="1"/>
</dbReference>
<dbReference type="AlphaFoldDB" id="A0A8E0VID0"/>
<evidence type="ECO:0000313" key="4">
    <source>
        <dbReference type="Proteomes" id="UP000728185"/>
    </source>
</evidence>
<feature type="domain" description="Proteasome activator Blm10 middle HEAT repeats region" evidence="2">
    <location>
        <begin position="2"/>
        <end position="137"/>
    </location>
</feature>
<dbReference type="GO" id="GO:0070628">
    <property type="term" value="F:proteasome binding"/>
    <property type="evidence" value="ECO:0007669"/>
    <property type="project" value="InterPro"/>
</dbReference>
<protein>
    <recommendedName>
        <fullName evidence="2">Proteasome activator Blm10 middle HEAT repeats region domain-containing protein</fullName>
    </recommendedName>
</protein>
<comment type="caution">
    <text evidence="3">The sequence shown here is derived from an EMBL/GenBank/DDBJ whole genome shotgun (WGS) entry which is preliminary data.</text>
</comment>
<dbReference type="Proteomes" id="UP000728185">
    <property type="component" value="Unassembled WGS sequence"/>
</dbReference>
<dbReference type="InterPro" id="IPR035309">
    <property type="entry name" value="PSME4"/>
</dbReference>
<evidence type="ECO:0000259" key="2">
    <source>
        <dbReference type="Pfam" id="PF16507"/>
    </source>
</evidence>
<feature type="non-terminal residue" evidence="3">
    <location>
        <position position="1"/>
    </location>
</feature>
<gene>
    <name evidence="3" type="ORF">FBUS_11585</name>
</gene>
<evidence type="ECO:0000256" key="1">
    <source>
        <dbReference type="SAM" id="MobiDB-lite"/>
    </source>
</evidence>
<accession>A0A8E0VID0</accession>
<name>A0A8E0VID0_9TREM</name>
<dbReference type="PANTHER" id="PTHR32170:SF3">
    <property type="entry name" value="PROTEASOME ACTIVATOR COMPLEX SUBUNIT 4"/>
    <property type="match status" value="1"/>
</dbReference>
<dbReference type="GO" id="GO:0016504">
    <property type="term" value="F:peptidase activator activity"/>
    <property type="evidence" value="ECO:0007669"/>
    <property type="project" value="InterPro"/>
</dbReference>
<dbReference type="GO" id="GO:0005829">
    <property type="term" value="C:cytosol"/>
    <property type="evidence" value="ECO:0007669"/>
    <property type="project" value="TreeGrafter"/>
</dbReference>